<keyword evidence="1" id="KW-0812">Transmembrane</keyword>
<dbReference type="Pfam" id="PF13229">
    <property type="entry name" value="Beta_helix"/>
    <property type="match status" value="1"/>
</dbReference>
<reference evidence="3 4" key="1">
    <citation type="submission" date="2017-09" db="EMBL/GenBank/DDBJ databases">
        <title>Depth-based differentiation of microbial function through sediment-hosted aquifers and enrichment of novel symbionts in the deep terrestrial subsurface.</title>
        <authorList>
            <person name="Probst A.J."/>
            <person name="Ladd B."/>
            <person name="Jarett J.K."/>
            <person name="Geller-Mcgrath D.E."/>
            <person name="Sieber C.M."/>
            <person name="Emerson J.B."/>
            <person name="Anantharaman K."/>
            <person name="Thomas B.C."/>
            <person name="Malmstrom R."/>
            <person name="Stieglmeier M."/>
            <person name="Klingl A."/>
            <person name="Woyke T."/>
            <person name="Ryan C.M."/>
            <person name="Banfield J.F."/>
        </authorList>
    </citation>
    <scope>NUCLEOTIDE SEQUENCE [LARGE SCALE GENOMIC DNA]</scope>
    <source>
        <strain evidence="3">CG22_combo_CG10-13_8_21_14_all_47_15</strain>
    </source>
</reference>
<protein>
    <recommendedName>
        <fullName evidence="2">Right handed beta helix domain-containing protein</fullName>
    </recommendedName>
</protein>
<dbReference type="SMART" id="SM00710">
    <property type="entry name" value="PbH1"/>
    <property type="match status" value="5"/>
</dbReference>
<dbReference type="InterPro" id="IPR012334">
    <property type="entry name" value="Pectin_lyas_fold"/>
</dbReference>
<evidence type="ECO:0000256" key="1">
    <source>
        <dbReference type="SAM" id="Phobius"/>
    </source>
</evidence>
<keyword evidence="1" id="KW-0472">Membrane</keyword>
<dbReference type="Gene3D" id="2.160.20.10">
    <property type="entry name" value="Single-stranded right-handed beta-helix, Pectin lyase-like"/>
    <property type="match status" value="1"/>
</dbReference>
<dbReference type="InterPro" id="IPR006626">
    <property type="entry name" value="PbH1"/>
</dbReference>
<keyword evidence="1" id="KW-1133">Transmembrane helix</keyword>
<sequence>MISDMNIRHFFRQKKVRYPLLVACVFFAVIFSLVIFQNPLEQRSASFNAFRTSILGNPIARHFLHAYHSLRKLPDIFFAPYYLVHSLAPSHLPVYDMFITTQNMVFLNANLPADPVGGYLESDNRVWATGGFAFGGYQDEVKVKYRGTNANHWNSFQKSIRVKFPSKNLFQGMKSLDFIIPYDRKYFAEPLNLYRAQKLGLTTLDMSFARLRINGVDMGVYLTVERFTDEWLNKRPVSDALSVFNLDDSILVGESADANDSSVFSVVRKDGTYYFTRHTGQATADTAVRTFYELLDGADDGTFKRLIPNILDMDKFYAFNVVSILAGSSHFNETFGNVFLIFNPDTGKFEFSPWDLEMTAIDTMRGDHITDISSRILGIPEFREARNKLLGAYISDDSNLMDDLSFYDDWYDKTKADFFTDGAKLYNNFQFIRQVGVFRDIAVDNFHSAKAVLEYGDSYYTADKGDDPDKNRFFPEGEFKRFSESGSSIDEFIRVNPSFVKRDALTVALLPGSYYFGSDIIVPRGVRVQIDAGATLYMGEGVSVISYSPIVARGRSFAPIRVMRANTGREWGTFAVVNTEEKSIVENVFFDGGSGESINGITFTGMVAFHNASVEISDTTFSNSGDDDALNIKYGEASIRDSRFEHTFSDAIDVDFVSRDTKIVGNVFSDIGFDGGGDAIDLSWSDILAENNQVYGCSDKGISVGEGARPIIRENTITGCEIGIAVKDNAVADISGNRILDTKIGIVAYRKKAEFANGGAAVLSENIFENVTIPLAADALSLFEGAEFPVQEYRYIK</sequence>
<dbReference type="EMBL" id="PCTL01000019">
    <property type="protein sequence ID" value="PIP73511.1"/>
    <property type="molecule type" value="Genomic_DNA"/>
</dbReference>
<accession>A0A2H0CUT8</accession>
<evidence type="ECO:0000259" key="2">
    <source>
        <dbReference type="Pfam" id="PF13229"/>
    </source>
</evidence>
<evidence type="ECO:0000313" key="4">
    <source>
        <dbReference type="Proteomes" id="UP000230638"/>
    </source>
</evidence>
<dbReference type="Proteomes" id="UP000230638">
    <property type="component" value="Unassembled WGS sequence"/>
</dbReference>
<evidence type="ECO:0000313" key="3">
    <source>
        <dbReference type="EMBL" id="PIP73511.1"/>
    </source>
</evidence>
<gene>
    <name evidence="3" type="ORF">COW88_01810</name>
</gene>
<name>A0A2H0CUT8_9BACT</name>
<dbReference type="Pfam" id="PF08757">
    <property type="entry name" value="CotH"/>
    <property type="match status" value="1"/>
</dbReference>
<dbReference type="InterPro" id="IPR039448">
    <property type="entry name" value="Beta_helix"/>
</dbReference>
<proteinExistence type="predicted"/>
<feature type="transmembrane region" description="Helical" evidence="1">
    <location>
        <begin position="20"/>
        <end position="40"/>
    </location>
</feature>
<dbReference type="PANTHER" id="PTHR40050:SF1">
    <property type="entry name" value="INNER SPORE COAT PROTEIN H"/>
    <property type="match status" value="1"/>
</dbReference>
<organism evidence="3 4">
    <name type="scientific">Candidatus Lloydbacteria bacterium CG22_combo_CG10-13_8_21_14_all_47_15</name>
    <dbReference type="NCBI Taxonomy" id="1974635"/>
    <lineage>
        <taxon>Bacteria</taxon>
        <taxon>Candidatus Lloydiibacteriota</taxon>
    </lineage>
</organism>
<dbReference type="PANTHER" id="PTHR40050">
    <property type="entry name" value="INNER SPORE COAT PROTEIN H"/>
    <property type="match status" value="1"/>
</dbReference>
<comment type="caution">
    <text evidence="3">The sequence shown here is derived from an EMBL/GenBank/DDBJ whole genome shotgun (WGS) entry which is preliminary data.</text>
</comment>
<dbReference type="InterPro" id="IPR014867">
    <property type="entry name" value="Spore_coat_CotH_CotH2/3/7"/>
</dbReference>
<feature type="domain" description="Right handed beta helix" evidence="2">
    <location>
        <begin position="677"/>
        <end position="771"/>
    </location>
</feature>
<dbReference type="AlphaFoldDB" id="A0A2H0CUT8"/>
<dbReference type="SUPFAM" id="SSF51126">
    <property type="entry name" value="Pectin lyase-like"/>
    <property type="match status" value="1"/>
</dbReference>
<dbReference type="InterPro" id="IPR011050">
    <property type="entry name" value="Pectin_lyase_fold/virulence"/>
</dbReference>